<feature type="domain" description="Methyltransferase type 11" evidence="4">
    <location>
        <begin position="62"/>
        <end position="158"/>
    </location>
</feature>
<dbReference type="EMBL" id="VFQC01000001">
    <property type="protein sequence ID" value="TQN30274.1"/>
    <property type="molecule type" value="Genomic_DNA"/>
</dbReference>
<gene>
    <name evidence="5" type="ORF">FHX37_0141</name>
</gene>
<evidence type="ECO:0000256" key="1">
    <source>
        <dbReference type="ARBA" id="ARBA00022603"/>
    </source>
</evidence>
<keyword evidence="6" id="KW-1185">Reference proteome</keyword>
<dbReference type="PANTHER" id="PTHR43464:SF19">
    <property type="entry name" value="UBIQUINONE BIOSYNTHESIS O-METHYLTRANSFERASE, MITOCHONDRIAL"/>
    <property type="match status" value="1"/>
</dbReference>
<dbReference type="CDD" id="cd02440">
    <property type="entry name" value="AdoMet_MTases"/>
    <property type="match status" value="1"/>
</dbReference>
<dbReference type="RefSeq" id="WP_141921549.1">
    <property type="nucleotide sequence ID" value="NZ_VFQC01000001.1"/>
</dbReference>
<dbReference type="SUPFAM" id="SSF53335">
    <property type="entry name" value="S-adenosyl-L-methionine-dependent methyltransferases"/>
    <property type="match status" value="1"/>
</dbReference>
<evidence type="ECO:0000256" key="3">
    <source>
        <dbReference type="ARBA" id="ARBA00022691"/>
    </source>
</evidence>
<organism evidence="5 6">
    <name type="scientific">Haloactinospora alba</name>
    <dbReference type="NCBI Taxonomy" id="405555"/>
    <lineage>
        <taxon>Bacteria</taxon>
        <taxon>Bacillati</taxon>
        <taxon>Actinomycetota</taxon>
        <taxon>Actinomycetes</taxon>
        <taxon>Streptosporangiales</taxon>
        <taxon>Nocardiopsidaceae</taxon>
        <taxon>Haloactinospora</taxon>
    </lineage>
</organism>
<dbReference type="Proteomes" id="UP000317422">
    <property type="component" value="Unassembled WGS sequence"/>
</dbReference>
<protein>
    <submittedName>
        <fullName evidence="5">Methyltransferase family protein</fullName>
    </submittedName>
</protein>
<dbReference type="GO" id="GO:0032259">
    <property type="term" value="P:methylation"/>
    <property type="evidence" value="ECO:0007669"/>
    <property type="project" value="UniProtKB-KW"/>
</dbReference>
<dbReference type="OrthoDB" id="9795634at2"/>
<dbReference type="Gene3D" id="3.40.50.150">
    <property type="entry name" value="Vaccinia Virus protein VP39"/>
    <property type="match status" value="1"/>
</dbReference>
<dbReference type="Pfam" id="PF08241">
    <property type="entry name" value="Methyltransf_11"/>
    <property type="match status" value="1"/>
</dbReference>
<proteinExistence type="predicted"/>
<evidence type="ECO:0000259" key="4">
    <source>
        <dbReference type="Pfam" id="PF08241"/>
    </source>
</evidence>
<accession>A0A543NEK2</accession>
<evidence type="ECO:0000313" key="5">
    <source>
        <dbReference type="EMBL" id="TQN30274.1"/>
    </source>
</evidence>
<keyword evidence="1 5" id="KW-0489">Methyltransferase</keyword>
<comment type="caution">
    <text evidence="5">The sequence shown here is derived from an EMBL/GenBank/DDBJ whole genome shotgun (WGS) entry which is preliminary data.</text>
</comment>
<keyword evidence="2 5" id="KW-0808">Transferase</keyword>
<dbReference type="AlphaFoldDB" id="A0A543NEK2"/>
<dbReference type="InterPro" id="IPR029063">
    <property type="entry name" value="SAM-dependent_MTases_sf"/>
</dbReference>
<name>A0A543NEK2_9ACTN</name>
<evidence type="ECO:0000313" key="6">
    <source>
        <dbReference type="Proteomes" id="UP000317422"/>
    </source>
</evidence>
<sequence>MSSANPFTDTGYLHQLYATPRRLTERTSALLDARLHGTPVVEVISDLLHTHLAVPVDTARVLDVGCGRGTTTQALAALDPRFLVAVDASASLISTTRTRLGAEERRNAWMCVADFHHLPLPAKSVDAVVAAFCLYHAAQPTVVLSETARCLRPGGVLIAVTKARDSYHELDRLLASTGLDSHAPNRPSLYETVHSHNIAELAAPILHVRQLRHDQHLFRFTSLDHLARYLITSPKYTLAASVGNDPDRLASELRLRRPEGPVNASSTVTYLVGVRHD</sequence>
<dbReference type="PANTHER" id="PTHR43464">
    <property type="entry name" value="METHYLTRANSFERASE"/>
    <property type="match status" value="1"/>
</dbReference>
<evidence type="ECO:0000256" key="2">
    <source>
        <dbReference type="ARBA" id="ARBA00022679"/>
    </source>
</evidence>
<keyword evidence="3" id="KW-0949">S-adenosyl-L-methionine</keyword>
<dbReference type="GO" id="GO:0008757">
    <property type="term" value="F:S-adenosylmethionine-dependent methyltransferase activity"/>
    <property type="evidence" value="ECO:0007669"/>
    <property type="project" value="InterPro"/>
</dbReference>
<dbReference type="InterPro" id="IPR013216">
    <property type="entry name" value="Methyltransf_11"/>
</dbReference>
<reference evidence="5 6" key="1">
    <citation type="submission" date="2019-06" db="EMBL/GenBank/DDBJ databases">
        <title>Sequencing the genomes of 1000 actinobacteria strains.</title>
        <authorList>
            <person name="Klenk H.-P."/>
        </authorList>
    </citation>
    <scope>NUCLEOTIDE SEQUENCE [LARGE SCALE GENOMIC DNA]</scope>
    <source>
        <strain evidence="5 6">DSM 45015</strain>
    </source>
</reference>